<proteinExistence type="inferred from homology"/>
<evidence type="ECO:0000259" key="2">
    <source>
        <dbReference type="Pfam" id="PF02867"/>
    </source>
</evidence>
<feature type="non-terminal residue" evidence="3">
    <location>
        <position position="1"/>
    </location>
</feature>
<dbReference type="PANTHER" id="PTHR11573:SF6">
    <property type="entry name" value="RIBONUCLEOSIDE-DIPHOSPHATE REDUCTASE LARGE SUBUNIT"/>
    <property type="match status" value="1"/>
</dbReference>
<comment type="caution">
    <text evidence="3">The sequence shown here is derived from an EMBL/GenBank/DDBJ whole genome shotgun (WGS) entry which is preliminary data.</text>
</comment>
<dbReference type="GO" id="GO:0009263">
    <property type="term" value="P:deoxyribonucleotide biosynthetic process"/>
    <property type="evidence" value="ECO:0007669"/>
    <property type="project" value="TreeGrafter"/>
</dbReference>
<sequence length="530" mass="59085">MCFVCPSRLTSATVANLPEDTVVATSVIERAAALAAAHLETFDLSYGVVASNIELDLLYRQTPCTFSAAMQKAAPFLSEDFVDVVLRHKDILDRMINWKRDELLGHYLLRRGEDLCERPQYLFLRTALAMHGTDMDAVMQTYELLSQLHSDYKEATVAACLEPWHPEIIGFIEGIRQQAFDQNAGTAARRTVLVNDLFMERVRNDEDWTLFCPSEAPTLVKLSGRNFQEEYLDLEARSPGQGKVKARQVWNTIIDSLLLTGGPSVLFKDSINYKSNEQHLGTICQANPHTDTVQWASLFATAVCPAAFIVLPNYVTKDGTFDFPTLEYVIRQVVFNMNRLLARTVAPTEEAETSAYRSKAIKIGVQGFAETLSLMDIEYGSIASRCLNMEIAETIYYVAVDESANLTSLFGIYPDFKNSPVSRGLLQFDLWEKIPAGNRFDWSALRQKAMRGTCNSVMVAYGSETNISHFTGCTAAFHPYFSLIGGEGHSAFVPAVNKLLVRMLDNDGLWSDSMRDKIVAAGGACAIYHF</sequence>
<evidence type="ECO:0000313" key="4">
    <source>
        <dbReference type="Proteomes" id="UP001140091"/>
    </source>
</evidence>
<dbReference type="InterPro" id="IPR008926">
    <property type="entry name" value="RNR_R1-su_N"/>
</dbReference>
<dbReference type="Proteomes" id="UP001140091">
    <property type="component" value="Unassembled WGS sequence"/>
</dbReference>
<dbReference type="Gene3D" id="3.20.70.20">
    <property type="match status" value="2"/>
</dbReference>
<keyword evidence="4" id="KW-1185">Reference proteome</keyword>
<dbReference type="SUPFAM" id="SSF48168">
    <property type="entry name" value="R1 subunit of ribonucleotide reductase, N-terminal domain"/>
    <property type="match status" value="1"/>
</dbReference>
<name>A0A9W8J2P1_9AGAR</name>
<dbReference type="AlphaFoldDB" id="A0A9W8J2P1"/>
<evidence type="ECO:0000256" key="1">
    <source>
        <dbReference type="ARBA" id="ARBA00010406"/>
    </source>
</evidence>
<dbReference type="EMBL" id="JANBPK010001192">
    <property type="protein sequence ID" value="KAJ2925229.1"/>
    <property type="molecule type" value="Genomic_DNA"/>
</dbReference>
<dbReference type="GO" id="GO:0005971">
    <property type="term" value="C:ribonucleoside-diphosphate reductase complex"/>
    <property type="evidence" value="ECO:0007669"/>
    <property type="project" value="TreeGrafter"/>
</dbReference>
<comment type="similarity">
    <text evidence="1">Belongs to the ribonucleoside diphosphate reductase large chain family.</text>
</comment>
<accession>A0A9W8J2P1</accession>
<feature type="domain" description="Ribonucleotide reductase large subunit C-terminal" evidence="2">
    <location>
        <begin position="154"/>
        <end position="521"/>
    </location>
</feature>
<dbReference type="InterPro" id="IPR039718">
    <property type="entry name" value="Rrm1"/>
</dbReference>
<protein>
    <recommendedName>
        <fullName evidence="2">Ribonucleotide reductase large subunit C-terminal domain-containing protein</fullName>
    </recommendedName>
</protein>
<gene>
    <name evidence="3" type="ORF">H1R20_g11888</name>
</gene>
<dbReference type="PRINTS" id="PR01183">
    <property type="entry name" value="RIBORDTASEM1"/>
</dbReference>
<dbReference type="PANTHER" id="PTHR11573">
    <property type="entry name" value="RIBONUCLEOSIDE-DIPHOSPHATE REDUCTASE LARGE CHAIN"/>
    <property type="match status" value="1"/>
</dbReference>
<organism evidence="3 4">
    <name type="scientific">Candolleomyces eurysporus</name>
    <dbReference type="NCBI Taxonomy" id="2828524"/>
    <lineage>
        <taxon>Eukaryota</taxon>
        <taxon>Fungi</taxon>
        <taxon>Dikarya</taxon>
        <taxon>Basidiomycota</taxon>
        <taxon>Agaricomycotina</taxon>
        <taxon>Agaricomycetes</taxon>
        <taxon>Agaricomycetidae</taxon>
        <taxon>Agaricales</taxon>
        <taxon>Agaricineae</taxon>
        <taxon>Psathyrellaceae</taxon>
        <taxon>Candolleomyces</taxon>
    </lineage>
</organism>
<dbReference type="SUPFAM" id="SSF51998">
    <property type="entry name" value="PFL-like glycyl radical enzymes"/>
    <property type="match status" value="1"/>
</dbReference>
<dbReference type="Pfam" id="PF02867">
    <property type="entry name" value="Ribonuc_red_lgC"/>
    <property type="match status" value="1"/>
</dbReference>
<dbReference type="GO" id="GO:0005524">
    <property type="term" value="F:ATP binding"/>
    <property type="evidence" value="ECO:0007669"/>
    <property type="project" value="TreeGrafter"/>
</dbReference>
<reference evidence="3" key="1">
    <citation type="submission" date="2022-06" db="EMBL/GenBank/DDBJ databases">
        <title>Genome Sequence of Candolleomyces eurysporus.</title>
        <authorList>
            <person name="Buettner E."/>
        </authorList>
    </citation>
    <scope>NUCLEOTIDE SEQUENCE</scope>
    <source>
        <strain evidence="3">VTCC 930004</strain>
    </source>
</reference>
<dbReference type="OrthoDB" id="3035814at2759"/>
<dbReference type="InterPro" id="IPR000788">
    <property type="entry name" value="RNR_lg_C"/>
</dbReference>
<dbReference type="GO" id="GO:0004748">
    <property type="term" value="F:ribonucleoside-diphosphate reductase activity, thioredoxin disulfide as acceptor"/>
    <property type="evidence" value="ECO:0007669"/>
    <property type="project" value="TreeGrafter"/>
</dbReference>
<evidence type="ECO:0000313" key="3">
    <source>
        <dbReference type="EMBL" id="KAJ2925229.1"/>
    </source>
</evidence>